<accession>A0ABW1RIC3</accession>
<evidence type="ECO:0000313" key="6">
    <source>
        <dbReference type="Proteomes" id="UP001596288"/>
    </source>
</evidence>
<dbReference type="SUPFAM" id="SSF50129">
    <property type="entry name" value="GroES-like"/>
    <property type="match status" value="1"/>
</dbReference>
<gene>
    <name evidence="5" type="ORF">ACFQAV_02770</name>
</gene>
<dbReference type="Gene3D" id="3.90.180.10">
    <property type="entry name" value="Medium-chain alcohol dehydrogenases, catalytic domain"/>
    <property type="match status" value="1"/>
</dbReference>
<protein>
    <submittedName>
        <fullName evidence="5">Alcohol dehydrogenase catalytic domain-containing protein</fullName>
    </submittedName>
</protein>
<reference evidence="6" key="1">
    <citation type="journal article" date="2019" name="Int. J. Syst. Evol. Microbiol.">
        <title>The Global Catalogue of Microorganisms (GCM) 10K type strain sequencing project: providing services to taxonomists for standard genome sequencing and annotation.</title>
        <authorList>
            <consortium name="The Broad Institute Genomics Platform"/>
            <consortium name="The Broad Institute Genome Sequencing Center for Infectious Disease"/>
            <person name="Wu L."/>
            <person name="Ma J."/>
        </authorList>
    </citation>
    <scope>NUCLEOTIDE SEQUENCE [LARGE SCALE GENOMIC DNA]</scope>
    <source>
        <strain evidence="6">CCM 8927</strain>
    </source>
</reference>
<dbReference type="Pfam" id="PF08240">
    <property type="entry name" value="ADH_N"/>
    <property type="match status" value="1"/>
</dbReference>
<name>A0ABW1RIC3_9LACO</name>
<dbReference type="InterPro" id="IPR013154">
    <property type="entry name" value="ADH-like_N"/>
</dbReference>
<proteinExistence type="predicted"/>
<dbReference type="RefSeq" id="WP_137612402.1">
    <property type="nucleotide sequence ID" value="NZ_BJDF01000027.1"/>
</dbReference>
<organism evidence="5 6">
    <name type="scientific">Companilactobacillus huachuanensis</name>
    <dbReference type="NCBI Taxonomy" id="2559914"/>
    <lineage>
        <taxon>Bacteria</taxon>
        <taxon>Bacillati</taxon>
        <taxon>Bacillota</taxon>
        <taxon>Bacilli</taxon>
        <taxon>Lactobacillales</taxon>
        <taxon>Lactobacillaceae</taxon>
        <taxon>Companilactobacillus</taxon>
    </lineage>
</organism>
<evidence type="ECO:0000259" key="4">
    <source>
        <dbReference type="Pfam" id="PF08240"/>
    </source>
</evidence>
<evidence type="ECO:0000256" key="1">
    <source>
        <dbReference type="ARBA" id="ARBA00022723"/>
    </source>
</evidence>
<keyword evidence="1" id="KW-0479">Metal-binding</keyword>
<feature type="domain" description="Alcohol dehydrogenase-like N-terminal" evidence="4">
    <location>
        <begin position="31"/>
        <end position="85"/>
    </location>
</feature>
<dbReference type="PANTHER" id="PTHR42683">
    <property type="entry name" value="ALDEHYDE REDUCTASE"/>
    <property type="match status" value="1"/>
</dbReference>
<keyword evidence="6" id="KW-1185">Reference proteome</keyword>
<keyword evidence="2" id="KW-0862">Zinc</keyword>
<dbReference type="InterPro" id="IPR002328">
    <property type="entry name" value="ADH_Zn_CS"/>
</dbReference>
<dbReference type="Proteomes" id="UP001596288">
    <property type="component" value="Unassembled WGS sequence"/>
</dbReference>
<evidence type="ECO:0000313" key="5">
    <source>
        <dbReference type="EMBL" id="MFC6175740.1"/>
    </source>
</evidence>
<comment type="caution">
    <text evidence="5">The sequence shown here is derived from an EMBL/GenBank/DDBJ whole genome shotgun (WGS) entry which is preliminary data.</text>
</comment>
<sequence>MSKTIKALEANIKGDFASFNQTVIERRDLRPDDVAIDIKYCGICHSDVSMVQWQGAHFPMVPGHEISGIVSAVGKDVKNFKAGDRGGC</sequence>
<keyword evidence="3" id="KW-0560">Oxidoreductase</keyword>
<dbReference type="InterPro" id="IPR047109">
    <property type="entry name" value="CAD-like"/>
</dbReference>
<evidence type="ECO:0000256" key="3">
    <source>
        <dbReference type="ARBA" id="ARBA00023002"/>
    </source>
</evidence>
<dbReference type="InterPro" id="IPR011032">
    <property type="entry name" value="GroES-like_sf"/>
</dbReference>
<dbReference type="EMBL" id="JBHSSF010000008">
    <property type="protein sequence ID" value="MFC6175740.1"/>
    <property type="molecule type" value="Genomic_DNA"/>
</dbReference>
<dbReference type="PROSITE" id="PS00059">
    <property type="entry name" value="ADH_ZINC"/>
    <property type="match status" value="1"/>
</dbReference>
<evidence type="ECO:0000256" key="2">
    <source>
        <dbReference type="ARBA" id="ARBA00022833"/>
    </source>
</evidence>